<evidence type="ECO:0000313" key="2">
    <source>
        <dbReference type="EMBL" id="TDQ53615.1"/>
    </source>
</evidence>
<name>A0A4R6V0R2_9ACTN</name>
<dbReference type="InterPro" id="IPR016097">
    <property type="entry name" value="DUF695"/>
</dbReference>
<keyword evidence="3" id="KW-1185">Reference proteome</keyword>
<dbReference type="RefSeq" id="WP_133740542.1">
    <property type="nucleotide sequence ID" value="NZ_SNYN01000003.1"/>
</dbReference>
<dbReference type="OrthoDB" id="3828153at2"/>
<dbReference type="EMBL" id="SNYN01000003">
    <property type="protein sequence ID" value="TDQ53615.1"/>
    <property type="molecule type" value="Genomic_DNA"/>
</dbReference>
<dbReference type="Proteomes" id="UP000295281">
    <property type="component" value="Unassembled WGS sequence"/>
</dbReference>
<evidence type="ECO:0000259" key="1">
    <source>
        <dbReference type="Pfam" id="PF05117"/>
    </source>
</evidence>
<gene>
    <name evidence="2" type="ORF">EV190_10363</name>
</gene>
<feature type="domain" description="DUF695" evidence="1">
    <location>
        <begin position="269"/>
        <end position="367"/>
    </location>
</feature>
<sequence>MALFRRRRPADSETAVAVDGFWSQWADLRDALASSVDAGTPVPDETSELLGERVRRIHPNLRWEVSRAPTPDPIDLTASFDDPDALFARLDAPASASASYALTLSAGADDDARVLAERWYRAAPPDADWTFFPAVPADHTGLVRPTTWDDHELDLSHTSVALRVDHASGRIEIGVYHPDFMFLPEEVQRGVSEHVAMLALGEDDFVRWVSSVNPLVEKPLDPLPPTSIPSVVQQLSGVGASGGWVTFQGRIPLRGALQITARHPLHRRDYPALSLYVQVTTAYGESDEDRLPAGSSASALDAYALGLRELLGANGALFAQQTVGGQRTFHFYLDPESGVLPEFEKAARGWSEGKVQITSALDPDWSTIDQILRPIRRQLDR</sequence>
<evidence type="ECO:0000313" key="3">
    <source>
        <dbReference type="Proteomes" id="UP000295281"/>
    </source>
</evidence>
<protein>
    <submittedName>
        <fullName evidence="2">Uncharacterized protein DUF695</fullName>
    </submittedName>
</protein>
<dbReference type="AlphaFoldDB" id="A0A4R6V0R2"/>
<reference evidence="2 3" key="1">
    <citation type="submission" date="2019-03" db="EMBL/GenBank/DDBJ databases">
        <title>Genomic Encyclopedia of Type Strains, Phase IV (KMG-IV): sequencing the most valuable type-strain genomes for metagenomic binning, comparative biology and taxonomic classification.</title>
        <authorList>
            <person name="Goeker M."/>
        </authorList>
    </citation>
    <scope>NUCLEOTIDE SEQUENCE [LARGE SCALE GENOMIC DNA]</scope>
    <source>
        <strain evidence="2 3">DSM 46770</strain>
    </source>
</reference>
<accession>A0A4R6V0R2</accession>
<comment type="caution">
    <text evidence="2">The sequence shown here is derived from an EMBL/GenBank/DDBJ whole genome shotgun (WGS) entry which is preliminary data.</text>
</comment>
<proteinExistence type="predicted"/>
<organism evidence="2 3">
    <name type="scientific">Actinorugispora endophytica</name>
    <dbReference type="NCBI Taxonomy" id="1605990"/>
    <lineage>
        <taxon>Bacteria</taxon>
        <taxon>Bacillati</taxon>
        <taxon>Actinomycetota</taxon>
        <taxon>Actinomycetes</taxon>
        <taxon>Streptosporangiales</taxon>
        <taxon>Nocardiopsidaceae</taxon>
        <taxon>Actinorugispora</taxon>
    </lineage>
</organism>
<dbReference type="Pfam" id="PF05117">
    <property type="entry name" value="DUF695"/>
    <property type="match status" value="1"/>
</dbReference>